<reference evidence="1" key="1">
    <citation type="submission" date="2020-06" db="EMBL/GenBank/DDBJ databases">
        <title>WGS assembly of Ceratodon purpureus strain R40.</title>
        <authorList>
            <person name="Carey S.B."/>
            <person name="Jenkins J."/>
            <person name="Shu S."/>
            <person name="Lovell J.T."/>
            <person name="Sreedasyam A."/>
            <person name="Maumus F."/>
            <person name="Tiley G.P."/>
            <person name="Fernandez-Pozo N."/>
            <person name="Barry K."/>
            <person name="Chen C."/>
            <person name="Wang M."/>
            <person name="Lipzen A."/>
            <person name="Daum C."/>
            <person name="Saski C.A."/>
            <person name="Payton A.C."/>
            <person name="Mcbreen J.C."/>
            <person name="Conrad R.E."/>
            <person name="Kollar L.M."/>
            <person name="Olsson S."/>
            <person name="Huttunen S."/>
            <person name="Landis J.B."/>
            <person name="Wickett N.J."/>
            <person name="Johnson M.G."/>
            <person name="Rensing S.A."/>
            <person name="Grimwood J."/>
            <person name="Schmutz J."/>
            <person name="Mcdaniel S.F."/>
        </authorList>
    </citation>
    <scope>NUCLEOTIDE SEQUENCE</scope>
    <source>
        <strain evidence="1">R40</strain>
    </source>
</reference>
<accession>A0A8T0GZE3</accession>
<name>A0A8T0GZE3_CERPU</name>
<dbReference type="EMBL" id="CM026429">
    <property type="protein sequence ID" value="KAG0565026.1"/>
    <property type="molecule type" value="Genomic_DNA"/>
</dbReference>
<evidence type="ECO:0000313" key="2">
    <source>
        <dbReference type="Proteomes" id="UP000822688"/>
    </source>
</evidence>
<comment type="caution">
    <text evidence="1">The sequence shown here is derived from an EMBL/GenBank/DDBJ whole genome shotgun (WGS) entry which is preliminary data.</text>
</comment>
<dbReference type="AlphaFoldDB" id="A0A8T0GZE3"/>
<dbReference type="Proteomes" id="UP000822688">
    <property type="component" value="Chromosome 8"/>
</dbReference>
<evidence type="ECO:0000313" key="1">
    <source>
        <dbReference type="EMBL" id="KAG0565026.1"/>
    </source>
</evidence>
<gene>
    <name evidence="1" type="ORF">KC19_8G157300</name>
</gene>
<protein>
    <submittedName>
        <fullName evidence="1">Uncharacterized protein</fullName>
    </submittedName>
</protein>
<keyword evidence="2" id="KW-1185">Reference proteome</keyword>
<organism evidence="1 2">
    <name type="scientific">Ceratodon purpureus</name>
    <name type="common">Fire moss</name>
    <name type="synonym">Dicranum purpureum</name>
    <dbReference type="NCBI Taxonomy" id="3225"/>
    <lineage>
        <taxon>Eukaryota</taxon>
        <taxon>Viridiplantae</taxon>
        <taxon>Streptophyta</taxon>
        <taxon>Embryophyta</taxon>
        <taxon>Bryophyta</taxon>
        <taxon>Bryophytina</taxon>
        <taxon>Bryopsida</taxon>
        <taxon>Dicranidae</taxon>
        <taxon>Pseudoditrichales</taxon>
        <taxon>Ditrichaceae</taxon>
        <taxon>Ceratodon</taxon>
    </lineage>
</organism>
<sequence>MFLLEFLTSSLCLGQHWFWSGCFFSPKHNFSIRNELEKRN</sequence>
<proteinExistence type="predicted"/>